<dbReference type="PROSITE" id="PS51257">
    <property type="entry name" value="PROKAR_LIPOPROTEIN"/>
    <property type="match status" value="1"/>
</dbReference>
<evidence type="ECO:0000313" key="4">
    <source>
        <dbReference type="Proteomes" id="UP001500655"/>
    </source>
</evidence>
<accession>A0ABP4VZ61</accession>
<comment type="caution">
    <text evidence="3">The sequence shown here is derived from an EMBL/GenBank/DDBJ whole genome shotgun (WGS) entry which is preliminary data.</text>
</comment>
<reference evidence="4" key="1">
    <citation type="journal article" date="2019" name="Int. J. Syst. Evol. Microbiol.">
        <title>The Global Catalogue of Microorganisms (GCM) 10K type strain sequencing project: providing services to taxonomists for standard genome sequencing and annotation.</title>
        <authorList>
            <consortium name="The Broad Institute Genomics Platform"/>
            <consortium name="The Broad Institute Genome Sequencing Center for Infectious Disease"/>
            <person name="Wu L."/>
            <person name="Ma J."/>
        </authorList>
    </citation>
    <scope>NUCLEOTIDE SEQUENCE [LARGE SCALE GENOMIC DNA]</scope>
    <source>
        <strain evidence="4">JCM 13249</strain>
    </source>
</reference>
<dbReference type="SUPFAM" id="SSF53474">
    <property type="entry name" value="alpha/beta-Hydrolases"/>
    <property type="match status" value="1"/>
</dbReference>
<proteinExistence type="predicted"/>
<keyword evidence="1" id="KW-0732">Signal</keyword>
<feature type="domain" description="AB hydrolase-1" evidence="2">
    <location>
        <begin position="98"/>
        <end position="170"/>
    </location>
</feature>
<evidence type="ECO:0000259" key="2">
    <source>
        <dbReference type="Pfam" id="PF00561"/>
    </source>
</evidence>
<organism evidence="3 4">
    <name type="scientific">Luedemannella helvata</name>
    <dbReference type="NCBI Taxonomy" id="349315"/>
    <lineage>
        <taxon>Bacteria</taxon>
        <taxon>Bacillati</taxon>
        <taxon>Actinomycetota</taxon>
        <taxon>Actinomycetes</taxon>
        <taxon>Micromonosporales</taxon>
        <taxon>Micromonosporaceae</taxon>
        <taxon>Luedemannella</taxon>
    </lineage>
</organism>
<keyword evidence="4" id="KW-1185">Reference proteome</keyword>
<dbReference type="RefSeq" id="WP_344076411.1">
    <property type="nucleotide sequence ID" value="NZ_BAAALS010000002.1"/>
</dbReference>
<protein>
    <recommendedName>
        <fullName evidence="2">AB hydrolase-1 domain-containing protein</fullName>
    </recommendedName>
</protein>
<dbReference type="Pfam" id="PF00561">
    <property type="entry name" value="Abhydrolase_1"/>
    <property type="match status" value="1"/>
</dbReference>
<dbReference type="EMBL" id="BAAALS010000002">
    <property type="protein sequence ID" value="GAA1737794.1"/>
    <property type="molecule type" value="Genomic_DNA"/>
</dbReference>
<evidence type="ECO:0000256" key="1">
    <source>
        <dbReference type="SAM" id="SignalP"/>
    </source>
</evidence>
<evidence type="ECO:0000313" key="3">
    <source>
        <dbReference type="EMBL" id="GAA1737794.1"/>
    </source>
</evidence>
<name>A0ABP4VZ61_9ACTN</name>
<dbReference type="Proteomes" id="UP001500655">
    <property type="component" value="Unassembled WGS sequence"/>
</dbReference>
<feature type="signal peptide" evidence="1">
    <location>
        <begin position="1"/>
        <end position="27"/>
    </location>
</feature>
<dbReference type="InterPro" id="IPR000073">
    <property type="entry name" value="AB_hydrolase_1"/>
</dbReference>
<sequence>MLSSRRSRVPVAVAALALLLVAGCSETGQPAAAKPSPVLDHCAVDVSAARQVTFANGAGGQLRGTVFGAGGTGIVLANQANSSRCAWEDKHGIFTGKQYRVLAFDFAGHGESSDAEQLSGADDVAAAAALLRAEGVTTIVLIGASKGAGAVLAAAATITPPVGAVVALSSGGESDGRDLTKVVNKLTMPVLYLASDYDSGAAENVKVLGPLTTSPGTEHHVLTSVTGHGIPMLVEDEVKTLVTDFLAKHAPAA</sequence>
<dbReference type="Gene3D" id="3.40.50.1820">
    <property type="entry name" value="alpha/beta hydrolase"/>
    <property type="match status" value="1"/>
</dbReference>
<dbReference type="InterPro" id="IPR029058">
    <property type="entry name" value="AB_hydrolase_fold"/>
</dbReference>
<feature type="chain" id="PRO_5045470648" description="AB hydrolase-1 domain-containing protein" evidence="1">
    <location>
        <begin position="28"/>
        <end position="253"/>
    </location>
</feature>
<gene>
    <name evidence="3" type="ORF">GCM10009681_05590</name>
</gene>